<dbReference type="RefSeq" id="WP_089866646.1">
    <property type="nucleotide sequence ID" value="NZ_FNGL01000014.1"/>
</dbReference>
<protein>
    <submittedName>
        <fullName evidence="1">Uncharacterized protein</fullName>
    </submittedName>
</protein>
<comment type="caution">
    <text evidence="1">The sequence shown here is derived from an EMBL/GenBank/DDBJ whole genome shotgun (WGS) entry which is preliminary data.</text>
</comment>
<evidence type="ECO:0000313" key="2">
    <source>
        <dbReference type="Proteomes" id="UP000198811"/>
    </source>
</evidence>
<dbReference type="GeneID" id="70577225"/>
<evidence type="ECO:0000313" key="1">
    <source>
        <dbReference type="EMBL" id="SDL25981.1"/>
    </source>
</evidence>
<organism evidence="1 2">
    <name type="scientific">Clostridium cochlearium</name>
    <dbReference type="NCBI Taxonomy" id="1494"/>
    <lineage>
        <taxon>Bacteria</taxon>
        <taxon>Bacillati</taxon>
        <taxon>Bacillota</taxon>
        <taxon>Clostridia</taxon>
        <taxon>Eubacteriales</taxon>
        <taxon>Clostridiaceae</taxon>
        <taxon>Clostridium</taxon>
    </lineage>
</organism>
<keyword evidence="2" id="KW-1185">Reference proteome</keyword>
<accession>A0ABY0QMG5</accession>
<proteinExistence type="predicted"/>
<dbReference type="Proteomes" id="UP000198811">
    <property type="component" value="Unassembled WGS sequence"/>
</dbReference>
<dbReference type="EMBL" id="FNGL01000014">
    <property type="protein sequence ID" value="SDL25981.1"/>
    <property type="molecule type" value="Genomic_DNA"/>
</dbReference>
<name>A0ABY0QMG5_CLOCO</name>
<sequence>MFKVETHDNSLEYFKNLSIEKDAIYVTANSTLTSLIREVNRGIVLSKNLGKKTIIDIEKFEEKLYSNWKEPLKRTRLKSELRDEINKLKNVYITKRECEKLNYFITNIDNVFETLLFLAECEIKNININIEDSLEDKIFKSIFKSYFRNKEFQIIYKELIRKKKLVYKESENESIIINKIYFYNISELNLKRIMLFYRLKKFGYEIIFRIPYFNGLREVNKYWENIYSKDMFEWTYNKKDFSEYVKKSKYIAFIEGDRICDTKEDVSTKTYYEISNFTKDIENKKVITFTKDSIKPCIDYSKKKYRHCYSTRLGRFIKNIYECSFKKDDIKVDYNIFVELITSGWVEYIEKTYVYNGKDALEFFKENEDYFKGVETIDEILIRLNNLRDFKDINDIFETGKNKESIPKLLINPFRALSYVNFERYDLTLNQIIKLTQKLKRIILVLLENKEGLIEYENHVKILKKIYNSNLYIKELKKDENISWVHERIKIALNYNFNKKLIHIDELKEVFNTLLSIKDGNIKEEQSVSIDHLEGFINRTDICKGYLHIADLSYKAYKQYIDNKRRYSFIISRKTLKQILFDNLVIKNNVKNYIDKKLDLENKYKYNEESIDYFLKFLIANVFINFKGKIMFSWIKDLRDNDSKSVILRHVENLYKNDKSDENFIDIFEGAKENINVLDYHALHRDEVKKYKYKHINIPEVAYKDLDFCEEKFLYSSILDPYPIYKSDFHNRVILSILVSLLKDNIPNYYDNIKKFILPLFPQWQDVVKENIMLINYSKGYLKNYKNFKGINYPKNVDGLYTLRSKYIVQERYKIRNRYNKDNLNSEEMFKEFLEKYFLENYIHNPGRHCSMCPHIYTCRKGVFRIGAK</sequence>
<gene>
    <name evidence="1" type="ORF">SAMN05216497_11466</name>
</gene>
<reference evidence="1 2" key="1">
    <citation type="submission" date="2016-10" db="EMBL/GenBank/DDBJ databases">
        <authorList>
            <person name="Varghese N."/>
            <person name="Submissions S."/>
        </authorList>
    </citation>
    <scope>NUCLEOTIDE SEQUENCE [LARGE SCALE GENOMIC DNA]</scope>
    <source>
        <strain evidence="1 2">NLAE-zl-C224</strain>
    </source>
</reference>